<sequence length="264" mass="30359">MTKLVRFSLLLACLGSCDAPPEKSTETFPLQADFTEQGWIVYEGRIPLDEKRNLYMEIFMRPGNEAGEGDYRLTETIEEETSVYKLPPFAGQYSTFHGARPEDLIVRFHNSAQLEEVKRVYYDPLVKKIKERSLRKTDLTFQRQGDDALIMLYQNSEPVSLEARYVLAKRTSRLFTVEGYFEHAGDSSLFLEMNTEERWPVSKLGAYDLAIRQYHLLAREKSEGIYLKGIAYSIHQADREGKPVDALVLKKVIQMTSAPLEEVN</sequence>
<evidence type="ECO:0000313" key="2">
    <source>
        <dbReference type="Proteomes" id="UP001319200"/>
    </source>
</evidence>
<keyword evidence="2" id="KW-1185">Reference proteome</keyword>
<name>A0AAP2DF11_9BACT</name>
<accession>A0AAP2DF11</accession>
<protein>
    <submittedName>
        <fullName evidence="1">Uncharacterized protein</fullName>
    </submittedName>
</protein>
<reference evidence="1 2" key="1">
    <citation type="submission" date="2021-05" db="EMBL/GenBank/DDBJ databases">
        <title>A Polyphasic approach of four new species of the genus Ohtaekwangia: Ohtaekwangia histidinii sp. nov., Ohtaekwangia cretensis sp. nov., Ohtaekwangia indiensis sp. nov., Ohtaekwangia reichenbachii sp. nov. from diverse environment.</title>
        <authorList>
            <person name="Octaviana S."/>
        </authorList>
    </citation>
    <scope>NUCLEOTIDE SEQUENCE [LARGE SCALE GENOMIC DNA]</scope>
    <source>
        <strain evidence="1 2">PWU4</strain>
    </source>
</reference>
<comment type="caution">
    <text evidence="1">The sequence shown here is derived from an EMBL/GenBank/DDBJ whole genome shotgun (WGS) entry which is preliminary data.</text>
</comment>
<dbReference type="AlphaFoldDB" id="A0AAP2DF11"/>
<gene>
    <name evidence="1" type="ORF">KK083_00330</name>
</gene>
<evidence type="ECO:0000313" key="1">
    <source>
        <dbReference type="EMBL" id="MBT1695298.1"/>
    </source>
</evidence>
<dbReference type="RefSeq" id="WP_254158802.1">
    <property type="nucleotide sequence ID" value="NZ_JAHESF010000001.1"/>
</dbReference>
<organism evidence="1 2">
    <name type="scientific">Chryseosolibacter histidini</name>
    <dbReference type="NCBI Taxonomy" id="2782349"/>
    <lineage>
        <taxon>Bacteria</taxon>
        <taxon>Pseudomonadati</taxon>
        <taxon>Bacteroidota</taxon>
        <taxon>Cytophagia</taxon>
        <taxon>Cytophagales</taxon>
        <taxon>Chryseotaleaceae</taxon>
        <taxon>Chryseosolibacter</taxon>
    </lineage>
</organism>
<dbReference type="EMBL" id="JAHESF010000001">
    <property type="protein sequence ID" value="MBT1695298.1"/>
    <property type="molecule type" value="Genomic_DNA"/>
</dbReference>
<dbReference type="Proteomes" id="UP001319200">
    <property type="component" value="Unassembled WGS sequence"/>
</dbReference>
<proteinExistence type="predicted"/>